<accession>A0A7W8J5N6</accession>
<sequence>MNFQSPSRRFIAQGLIAGLIGGVGGSAAKLIGEAIYPPRTQGQEPPPAVLAEKVAGHPLSETHKTIATQFFHWTLGTGIAGAYGVAAEFSPIVTVGYGVAFGIAVMLGTHESILPLLGLDKPPTQQPLREHTSELATHALYGFVVEFIRRRLVKRWRVVAS</sequence>
<proteinExistence type="predicted"/>
<dbReference type="InterPro" id="IPR009898">
    <property type="entry name" value="DUF1440"/>
</dbReference>
<gene>
    <name evidence="1" type="ORF">HDF10_000935</name>
</gene>
<evidence type="ECO:0000313" key="2">
    <source>
        <dbReference type="Proteomes" id="UP000569092"/>
    </source>
</evidence>
<dbReference type="EMBL" id="JACHDZ010000001">
    <property type="protein sequence ID" value="MBB5342985.1"/>
    <property type="molecule type" value="Genomic_DNA"/>
</dbReference>
<dbReference type="AlphaFoldDB" id="A0A7W8J5N6"/>
<protein>
    <submittedName>
        <fullName evidence="1">Membrane protein</fullName>
    </submittedName>
</protein>
<dbReference type="Proteomes" id="UP000569092">
    <property type="component" value="Unassembled WGS sequence"/>
</dbReference>
<name>A0A7W8J5N6_9BACT</name>
<organism evidence="1 2">
    <name type="scientific">Tunturiibacter lichenicola</name>
    <dbReference type="NCBI Taxonomy" id="2051959"/>
    <lineage>
        <taxon>Bacteria</taxon>
        <taxon>Pseudomonadati</taxon>
        <taxon>Acidobacteriota</taxon>
        <taxon>Terriglobia</taxon>
        <taxon>Terriglobales</taxon>
        <taxon>Acidobacteriaceae</taxon>
        <taxon>Tunturiibacter</taxon>
    </lineage>
</organism>
<comment type="caution">
    <text evidence="1">The sequence shown here is derived from an EMBL/GenBank/DDBJ whole genome shotgun (WGS) entry which is preliminary data.</text>
</comment>
<reference evidence="1 2" key="1">
    <citation type="submission" date="2020-08" db="EMBL/GenBank/DDBJ databases">
        <title>Genomic Encyclopedia of Type Strains, Phase IV (KMG-V): Genome sequencing to study the core and pangenomes of soil and plant-associated prokaryotes.</title>
        <authorList>
            <person name="Whitman W."/>
        </authorList>
    </citation>
    <scope>NUCLEOTIDE SEQUENCE [LARGE SCALE GENOMIC DNA]</scope>
    <source>
        <strain evidence="1 2">M8US30</strain>
    </source>
</reference>
<evidence type="ECO:0000313" key="1">
    <source>
        <dbReference type="EMBL" id="MBB5342985.1"/>
    </source>
</evidence>
<dbReference type="Pfam" id="PF07274">
    <property type="entry name" value="DUF1440"/>
    <property type="match status" value="1"/>
</dbReference>